<evidence type="ECO:0000256" key="1">
    <source>
        <dbReference type="ARBA" id="ARBA00004651"/>
    </source>
</evidence>
<evidence type="ECO:0000313" key="10">
    <source>
        <dbReference type="EMBL" id="OIR06821.1"/>
    </source>
</evidence>
<accession>A0A1J5SS30</accession>
<evidence type="ECO:0000256" key="4">
    <source>
        <dbReference type="ARBA" id="ARBA00022679"/>
    </source>
</evidence>
<organism evidence="10">
    <name type="scientific">mine drainage metagenome</name>
    <dbReference type="NCBI Taxonomy" id="410659"/>
    <lineage>
        <taxon>unclassified sequences</taxon>
        <taxon>metagenomes</taxon>
        <taxon>ecological metagenomes</taxon>
    </lineage>
</organism>
<comment type="subcellular location">
    <subcellularLocation>
        <location evidence="1">Cell membrane</location>
        <topology evidence="1">Multi-pass membrane protein</topology>
    </subcellularLocation>
</comment>
<evidence type="ECO:0000256" key="8">
    <source>
        <dbReference type="SAM" id="Phobius"/>
    </source>
</evidence>
<gene>
    <name evidence="10" type="primary">arnT_8</name>
    <name evidence="10" type="ORF">GALL_110700</name>
</gene>
<feature type="transmembrane region" description="Helical" evidence="8">
    <location>
        <begin position="327"/>
        <end position="345"/>
    </location>
</feature>
<keyword evidence="5 8" id="KW-0812">Transmembrane</keyword>
<dbReference type="InterPro" id="IPR038731">
    <property type="entry name" value="RgtA/B/C-like"/>
</dbReference>
<feature type="transmembrane region" description="Helical" evidence="8">
    <location>
        <begin position="240"/>
        <end position="257"/>
    </location>
</feature>
<dbReference type="GO" id="GO:0005886">
    <property type="term" value="C:plasma membrane"/>
    <property type="evidence" value="ECO:0007669"/>
    <property type="project" value="UniProtKB-SubCell"/>
</dbReference>
<feature type="transmembrane region" description="Helical" evidence="8">
    <location>
        <begin position="264"/>
        <end position="280"/>
    </location>
</feature>
<dbReference type="AlphaFoldDB" id="A0A1J5SS30"/>
<feature type="transmembrane region" description="Helical" evidence="8">
    <location>
        <begin position="443"/>
        <end position="464"/>
    </location>
</feature>
<feature type="transmembrane region" description="Helical" evidence="8">
    <location>
        <begin position="379"/>
        <end position="397"/>
    </location>
</feature>
<evidence type="ECO:0000256" key="3">
    <source>
        <dbReference type="ARBA" id="ARBA00022676"/>
    </source>
</evidence>
<proteinExistence type="predicted"/>
<dbReference type="PANTHER" id="PTHR33908:SF11">
    <property type="entry name" value="MEMBRANE PROTEIN"/>
    <property type="match status" value="1"/>
</dbReference>
<keyword evidence="6 8" id="KW-1133">Transmembrane helix</keyword>
<feature type="transmembrane region" description="Helical" evidence="8">
    <location>
        <begin position="97"/>
        <end position="116"/>
    </location>
</feature>
<dbReference type="GO" id="GO:0103015">
    <property type="term" value="F:4-amino-4-deoxy-L-arabinose transferase activity"/>
    <property type="evidence" value="ECO:0007669"/>
    <property type="project" value="UniProtKB-EC"/>
</dbReference>
<feature type="transmembrane region" description="Helical" evidence="8">
    <location>
        <begin position="163"/>
        <end position="185"/>
    </location>
</feature>
<dbReference type="InterPro" id="IPR050297">
    <property type="entry name" value="LipidA_mod_glycosyltrf_83"/>
</dbReference>
<dbReference type="GO" id="GO:0008610">
    <property type="term" value="P:lipid biosynthetic process"/>
    <property type="evidence" value="ECO:0007669"/>
    <property type="project" value="UniProtKB-ARBA"/>
</dbReference>
<reference evidence="10" key="1">
    <citation type="submission" date="2016-10" db="EMBL/GenBank/DDBJ databases">
        <title>Sequence of Gallionella enrichment culture.</title>
        <authorList>
            <person name="Poehlein A."/>
            <person name="Muehling M."/>
            <person name="Daniel R."/>
        </authorList>
    </citation>
    <scope>NUCLEOTIDE SEQUENCE</scope>
</reference>
<feature type="transmembrane region" description="Helical" evidence="8">
    <location>
        <begin position="417"/>
        <end position="436"/>
    </location>
</feature>
<protein>
    <submittedName>
        <fullName evidence="10">Undecaprenyl phosphate-alpha-4-amino-4-deoxy-L-arabinose arabinosyl transferase</fullName>
        <ecNumber evidence="10">2.4.2.43</ecNumber>
    </submittedName>
</protein>
<dbReference type="PANTHER" id="PTHR33908">
    <property type="entry name" value="MANNOSYLTRANSFERASE YKCB-RELATED"/>
    <property type="match status" value="1"/>
</dbReference>
<feature type="transmembrane region" description="Helical" evidence="8">
    <location>
        <begin position="292"/>
        <end position="315"/>
    </location>
</feature>
<evidence type="ECO:0000256" key="5">
    <source>
        <dbReference type="ARBA" id="ARBA00022692"/>
    </source>
</evidence>
<keyword evidence="3 10" id="KW-0328">Glycosyltransferase</keyword>
<evidence type="ECO:0000259" key="9">
    <source>
        <dbReference type="Pfam" id="PF13231"/>
    </source>
</evidence>
<feature type="transmembrane region" description="Helical" evidence="8">
    <location>
        <begin position="351"/>
        <end position="372"/>
    </location>
</feature>
<dbReference type="EMBL" id="MLJW01000041">
    <property type="protein sequence ID" value="OIR06821.1"/>
    <property type="molecule type" value="Genomic_DNA"/>
</dbReference>
<sequence length="581" mass="64155">MAANEETWLSTRGSTRPRHSRLSRLLPAALDPKRSFRLRLAGLLLLSATVAFYGLGSYGIINGNESLYVESAREMLRSGNFAIPTLDGLPYLEKPPLFVWLIAAASSIFGTSELAARSTTALATMALVISTSAFAKRLGIGATGVGAGLILLTSLGIDIMSRVAMPDLLLTALFGAACCSFLLAVRHRSVASIRGCAAILGAATMVKGPLTIALFVMIAGAYFWRQSSRRRDILAVVRDPWAALLLLTPMALWLVAIDLRQPGAAWYFIVNEQVLRFLGLRQPHDYYSGSVFYYFPRLFLFFFPWVGVLVFGWLVSRKQPDSSKEEARRFLWLCVWIPFSFFSLSSAKANYYVVLCLPAMALLAADYLPTLLRDSNRGILTLSVATPVLLLIGLWTFRLLALSSGRARHLFPNQDGTVPLTIASLSIIALITVSLLQFGWRRAAVLCLGALIIPLSLEFDHIIARAEPLMSARTLAMYVRTRFPGAPVLLFQDFESFGALPVYLGHEVPVIDSQSADLYFGKRLHPHHVMLLTEDQALASGPRTLIVVMNDRERAFTATRIERHVTRVTTIGRATLYQIVR</sequence>
<feature type="domain" description="Glycosyltransferase RgtA/B/C/D-like" evidence="9">
    <location>
        <begin position="94"/>
        <end position="249"/>
    </location>
</feature>
<dbReference type="EC" id="2.4.2.43" evidence="10"/>
<evidence type="ECO:0000256" key="2">
    <source>
        <dbReference type="ARBA" id="ARBA00022475"/>
    </source>
</evidence>
<name>A0A1J5SS30_9ZZZZ</name>
<feature type="transmembrane region" description="Helical" evidence="8">
    <location>
        <begin position="137"/>
        <end position="157"/>
    </location>
</feature>
<keyword evidence="2" id="KW-1003">Cell membrane</keyword>
<comment type="caution">
    <text evidence="10">The sequence shown here is derived from an EMBL/GenBank/DDBJ whole genome shotgun (WGS) entry which is preliminary data.</text>
</comment>
<evidence type="ECO:0000256" key="7">
    <source>
        <dbReference type="ARBA" id="ARBA00023136"/>
    </source>
</evidence>
<feature type="transmembrane region" description="Helical" evidence="8">
    <location>
        <begin position="197"/>
        <end position="224"/>
    </location>
</feature>
<keyword evidence="7 8" id="KW-0472">Membrane</keyword>
<feature type="transmembrane region" description="Helical" evidence="8">
    <location>
        <begin position="40"/>
        <end position="61"/>
    </location>
</feature>
<dbReference type="Pfam" id="PF13231">
    <property type="entry name" value="PMT_2"/>
    <property type="match status" value="1"/>
</dbReference>
<keyword evidence="4 10" id="KW-0808">Transferase</keyword>
<evidence type="ECO:0000256" key="6">
    <source>
        <dbReference type="ARBA" id="ARBA00022989"/>
    </source>
</evidence>